<keyword evidence="2" id="KW-0503">Monooxygenase</keyword>
<dbReference type="GO" id="GO:0005506">
    <property type="term" value="F:iron ion binding"/>
    <property type="evidence" value="ECO:0007669"/>
    <property type="project" value="InterPro"/>
</dbReference>
<sequence length="388" mass="42801">MSAMDLLDIGVFEASGEHALFKDLRVQKGLWFNPEPDGPGFWSLVRYDDVLAAARDTKTFLSGHGTQIKDRKLEGHGAPSVHNSDGTLHARLRAIVMPGLSRSAVEAKAELITQTAQALIASAPKGEAFDYVEPLAVRLPMLVIAAILGVPENEAPQLVDLANTMSDVNADDALQADARAGLIEYFHHLAAAKREAPAEDVATLLVQADWPDPDRAKQLLDAYLMLLTVAGNETTRFLVSGGLAQLVRQGDYAAMRDNPSGIPAIVEEMCRFVSPVTHMRRTVSEDTEIAGQAIRKGEKVVLWFASANRDESKFTEPDRLVLDRSPNPHLGFGIGPHFCLGAHLARFESKVFFEAMAREIREIELIEEPKRLPSNWFTGWTKMMVRWQ</sequence>
<comment type="similarity">
    <text evidence="1 2">Belongs to the cytochrome P450 family.</text>
</comment>
<dbReference type="GO" id="GO:0008395">
    <property type="term" value="F:steroid hydroxylase activity"/>
    <property type="evidence" value="ECO:0007669"/>
    <property type="project" value="TreeGrafter"/>
</dbReference>
<gene>
    <name evidence="3" type="ORF">HUO12_14080</name>
</gene>
<keyword evidence="2" id="KW-0349">Heme</keyword>
<keyword evidence="2" id="KW-0479">Metal-binding</keyword>
<dbReference type="Proteomes" id="UP000546031">
    <property type="component" value="Unassembled WGS sequence"/>
</dbReference>
<accession>A0A850HDW0</accession>
<dbReference type="PANTHER" id="PTHR46696:SF4">
    <property type="entry name" value="BIOTIN BIOSYNTHESIS CYTOCHROME P450"/>
    <property type="match status" value="1"/>
</dbReference>
<dbReference type="PRINTS" id="PR00359">
    <property type="entry name" value="BP450"/>
</dbReference>
<dbReference type="RefSeq" id="WP_176274193.1">
    <property type="nucleotide sequence ID" value="NZ_JABWTA010000001.1"/>
</dbReference>
<dbReference type="PRINTS" id="PR00385">
    <property type="entry name" value="P450"/>
</dbReference>
<dbReference type="GO" id="GO:0036199">
    <property type="term" value="F:cholest-4-en-3-one 26-monooxygenase activity"/>
    <property type="evidence" value="ECO:0007669"/>
    <property type="project" value="TreeGrafter"/>
</dbReference>
<dbReference type="InterPro" id="IPR002397">
    <property type="entry name" value="Cyt_P450_B"/>
</dbReference>
<dbReference type="AlphaFoldDB" id="A0A850HDW0"/>
<dbReference type="SUPFAM" id="SSF48264">
    <property type="entry name" value="Cytochrome P450"/>
    <property type="match status" value="1"/>
</dbReference>
<dbReference type="GO" id="GO:0020037">
    <property type="term" value="F:heme binding"/>
    <property type="evidence" value="ECO:0007669"/>
    <property type="project" value="InterPro"/>
</dbReference>
<dbReference type="PROSITE" id="PS00086">
    <property type="entry name" value="CYTOCHROME_P450"/>
    <property type="match status" value="1"/>
</dbReference>
<protein>
    <submittedName>
        <fullName evidence="3">Cytochrome P450</fullName>
    </submittedName>
</protein>
<name>A0A850HDW0_9SPHN</name>
<dbReference type="Gene3D" id="1.10.630.10">
    <property type="entry name" value="Cytochrome P450"/>
    <property type="match status" value="1"/>
</dbReference>
<dbReference type="Pfam" id="PF00067">
    <property type="entry name" value="p450"/>
    <property type="match status" value="1"/>
</dbReference>
<dbReference type="InterPro" id="IPR036396">
    <property type="entry name" value="Cyt_P450_sf"/>
</dbReference>
<comment type="caution">
    <text evidence="3">The sequence shown here is derived from an EMBL/GenBank/DDBJ whole genome shotgun (WGS) entry which is preliminary data.</text>
</comment>
<keyword evidence="2" id="KW-0560">Oxidoreductase</keyword>
<organism evidence="3 4">
    <name type="scientific">Altererythrobacter lutimaris</name>
    <dbReference type="NCBI Taxonomy" id="2743979"/>
    <lineage>
        <taxon>Bacteria</taxon>
        <taxon>Pseudomonadati</taxon>
        <taxon>Pseudomonadota</taxon>
        <taxon>Alphaproteobacteria</taxon>
        <taxon>Sphingomonadales</taxon>
        <taxon>Erythrobacteraceae</taxon>
        <taxon>Altererythrobacter</taxon>
    </lineage>
</organism>
<proteinExistence type="inferred from homology"/>
<evidence type="ECO:0000256" key="2">
    <source>
        <dbReference type="RuleBase" id="RU000461"/>
    </source>
</evidence>
<dbReference type="EMBL" id="JABWTA010000001">
    <property type="protein sequence ID" value="NVE96029.1"/>
    <property type="molecule type" value="Genomic_DNA"/>
</dbReference>
<reference evidence="3 4" key="1">
    <citation type="submission" date="2020-06" db="EMBL/GenBank/DDBJ databases">
        <title>Altererythrobacter lutimaris sp. nov., a marine bacterium isolated from a tidal flat.</title>
        <authorList>
            <person name="Kim D."/>
            <person name="Yoo Y."/>
            <person name="Kim J.-J."/>
        </authorList>
    </citation>
    <scope>NUCLEOTIDE SEQUENCE [LARGE SCALE GENOMIC DNA]</scope>
    <source>
        <strain evidence="3 4">JGD-16</strain>
    </source>
</reference>
<evidence type="ECO:0000256" key="1">
    <source>
        <dbReference type="ARBA" id="ARBA00010617"/>
    </source>
</evidence>
<evidence type="ECO:0000313" key="4">
    <source>
        <dbReference type="Proteomes" id="UP000546031"/>
    </source>
</evidence>
<evidence type="ECO:0000313" key="3">
    <source>
        <dbReference type="EMBL" id="NVE96029.1"/>
    </source>
</evidence>
<keyword evidence="2" id="KW-0408">Iron</keyword>
<dbReference type="PANTHER" id="PTHR46696">
    <property type="entry name" value="P450, PUTATIVE (EUROFUNG)-RELATED"/>
    <property type="match status" value="1"/>
</dbReference>
<dbReference type="InterPro" id="IPR001128">
    <property type="entry name" value="Cyt_P450"/>
</dbReference>
<keyword evidence="4" id="KW-1185">Reference proteome</keyword>
<dbReference type="GO" id="GO:0006707">
    <property type="term" value="P:cholesterol catabolic process"/>
    <property type="evidence" value="ECO:0007669"/>
    <property type="project" value="TreeGrafter"/>
</dbReference>
<dbReference type="InterPro" id="IPR017972">
    <property type="entry name" value="Cyt_P450_CS"/>
</dbReference>